<evidence type="ECO:0000259" key="5">
    <source>
        <dbReference type="PROSITE" id="PS50865"/>
    </source>
</evidence>
<feature type="domain" description="MYND-type" evidence="5">
    <location>
        <begin position="9"/>
        <end position="46"/>
    </location>
</feature>
<dbReference type="AlphaFoldDB" id="A0A6G1ILB7"/>
<accession>A0A6G1ILB7</accession>
<evidence type="ECO:0000313" key="7">
    <source>
        <dbReference type="Proteomes" id="UP000799291"/>
    </source>
</evidence>
<organism evidence="6 7">
    <name type="scientific">Lentithecium fluviatile CBS 122367</name>
    <dbReference type="NCBI Taxonomy" id="1168545"/>
    <lineage>
        <taxon>Eukaryota</taxon>
        <taxon>Fungi</taxon>
        <taxon>Dikarya</taxon>
        <taxon>Ascomycota</taxon>
        <taxon>Pezizomycotina</taxon>
        <taxon>Dothideomycetes</taxon>
        <taxon>Pleosporomycetidae</taxon>
        <taxon>Pleosporales</taxon>
        <taxon>Massarineae</taxon>
        <taxon>Lentitheciaceae</taxon>
        <taxon>Lentithecium</taxon>
    </lineage>
</organism>
<dbReference type="PROSITE" id="PS50865">
    <property type="entry name" value="ZF_MYND_2"/>
    <property type="match status" value="1"/>
</dbReference>
<evidence type="ECO:0000256" key="2">
    <source>
        <dbReference type="ARBA" id="ARBA00022771"/>
    </source>
</evidence>
<gene>
    <name evidence="6" type="ORF">K458DRAFT_491028</name>
</gene>
<dbReference type="OrthoDB" id="5952526at2759"/>
<evidence type="ECO:0000256" key="1">
    <source>
        <dbReference type="ARBA" id="ARBA00022723"/>
    </source>
</evidence>
<keyword evidence="3" id="KW-0862">Zinc</keyword>
<keyword evidence="7" id="KW-1185">Reference proteome</keyword>
<sequence>MTSSLAPSCAICHATTPLSVCAGCKVVQYCSRAHQVQHRSTHKRICKMILSLRTTLGAEQAEEAMLNHFACSAMPAWLQSGTTLDPLLKVAAAELEVDTRLAVRSGRNRILEMAARRRTRCSGPRIWRRCAFCGWWWITVPESTLSPPKQPYISVKNADIFEPATIFMGKCASLSLIASLTLLKLWLLMDLQSLERSRKEVGTKLSQELADEIAQNMVSSTITRKVMERDEHTVEIAKLTEEVKELYRGVGTWNEHYWPAVLYLGVDLKADPESWNYGDKQVRDAACFAGSPQGMGRDPGRRRSHRGIVKGAVRLRSTASRQTADFLPTAIPAPSHNLVSQKFQADFPWSYPHNCK</sequence>
<protein>
    <recommendedName>
        <fullName evidence="5">MYND-type domain-containing protein</fullName>
    </recommendedName>
</protein>
<proteinExistence type="predicted"/>
<name>A0A6G1ILB7_9PLEO</name>
<dbReference type="SUPFAM" id="SSF144232">
    <property type="entry name" value="HIT/MYND zinc finger-like"/>
    <property type="match status" value="1"/>
</dbReference>
<evidence type="ECO:0000256" key="3">
    <source>
        <dbReference type="ARBA" id="ARBA00022833"/>
    </source>
</evidence>
<evidence type="ECO:0000313" key="6">
    <source>
        <dbReference type="EMBL" id="KAF2678783.1"/>
    </source>
</evidence>
<reference evidence="6" key="1">
    <citation type="journal article" date="2020" name="Stud. Mycol.">
        <title>101 Dothideomycetes genomes: a test case for predicting lifestyles and emergence of pathogens.</title>
        <authorList>
            <person name="Haridas S."/>
            <person name="Albert R."/>
            <person name="Binder M."/>
            <person name="Bloem J."/>
            <person name="Labutti K."/>
            <person name="Salamov A."/>
            <person name="Andreopoulos B."/>
            <person name="Baker S."/>
            <person name="Barry K."/>
            <person name="Bills G."/>
            <person name="Bluhm B."/>
            <person name="Cannon C."/>
            <person name="Castanera R."/>
            <person name="Culley D."/>
            <person name="Daum C."/>
            <person name="Ezra D."/>
            <person name="Gonzalez J."/>
            <person name="Henrissat B."/>
            <person name="Kuo A."/>
            <person name="Liang C."/>
            <person name="Lipzen A."/>
            <person name="Lutzoni F."/>
            <person name="Magnuson J."/>
            <person name="Mondo S."/>
            <person name="Nolan M."/>
            <person name="Ohm R."/>
            <person name="Pangilinan J."/>
            <person name="Park H.-J."/>
            <person name="Ramirez L."/>
            <person name="Alfaro M."/>
            <person name="Sun H."/>
            <person name="Tritt A."/>
            <person name="Yoshinaga Y."/>
            <person name="Zwiers L.-H."/>
            <person name="Turgeon B."/>
            <person name="Goodwin S."/>
            <person name="Spatafora J."/>
            <person name="Crous P."/>
            <person name="Grigoriev I."/>
        </authorList>
    </citation>
    <scope>NUCLEOTIDE SEQUENCE</scope>
    <source>
        <strain evidence="6">CBS 122367</strain>
    </source>
</reference>
<dbReference type="Proteomes" id="UP000799291">
    <property type="component" value="Unassembled WGS sequence"/>
</dbReference>
<dbReference type="Gene3D" id="6.10.140.2220">
    <property type="match status" value="1"/>
</dbReference>
<dbReference type="InterPro" id="IPR002893">
    <property type="entry name" value="Znf_MYND"/>
</dbReference>
<evidence type="ECO:0000256" key="4">
    <source>
        <dbReference type="PROSITE-ProRule" id="PRU00134"/>
    </source>
</evidence>
<dbReference type="PROSITE" id="PS01360">
    <property type="entry name" value="ZF_MYND_1"/>
    <property type="match status" value="1"/>
</dbReference>
<dbReference type="EMBL" id="MU005609">
    <property type="protein sequence ID" value="KAF2678783.1"/>
    <property type="molecule type" value="Genomic_DNA"/>
</dbReference>
<dbReference type="GO" id="GO:0008270">
    <property type="term" value="F:zinc ion binding"/>
    <property type="evidence" value="ECO:0007669"/>
    <property type="project" value="UniProtKB-KW"/>
</dbReference>
<dbReference type="Pfam" id="PF01753">
    <property type="entry name" value="zf-MYND"/>
    <property type="match status" value="1"/>
</dbReference>
<keyword evidence="1" id="KW-0479">Metal-binding</keyword>
<keyword evidence="2 4" id="KW-0863">Zinc-finger</keyword>